<evidence type="ECO:0000256" key="8">
    <source>
        <dbReference type="ARBA" id="ARBA00023170"/>
    </source>
</evidence>
<dbReference type="GO" id="GO:0005886">
    <property type="term" value="C:plasma membrane"/>
    <property type="evidence" value="ECO:0007669"/>
    <property type="project" value="TreeGrafter"/>
</dbReference>
<dbReference type="SUPFAM" id="SSF57424">
    <property type="entry name" value="LDL receptor-like module"/>
    <property type="match status" value="2"/>
</dbReference>
<dbReference type="PROSITE" id="PS50068">
    <property type="entry name" value="LDLRA_2"/>
    <property type="match status" value="2"/>
</dbReference>
<comment type="caution">
    <text evidence="12">The sequence shown here is derived from an EMBL/GenBank/DDBJ whole genome shotgun (WGS) entry which is preliminary data.</text>
</comment>
<evidence type="ECO:0000256" key="11">
    <source>
        <dbReference type="SAM" id="MobiDB-lite"/>
    </source>
</evidence>
<sequence>MASNEERDDDNMITTLYPYAIRKANMDGTHVTIFGEQLDLSTNYISSLAIDTEQAFLYWADTGEKTLNRMNYMTTKNASKRDRLWQSSRITMANSLFYFNDTLFWAEIQHGSIQQFDLKTNHSKFIVEERAPLFQIKIWSPKHNNSRSKICFDGIKQKREHRCQQLTLSTSGDLHSVCACDDHYESINEGKCRQLSAEQLSKKFCASNQVYLIRGRRCVRKSFIHTGSQETTNQKSKNHRSHLEPDKDETIENDEQVNHEHGTEKKQCREKEFQCDNGQRCIPYHWLCDGHKDCHDQTDERTICQVISPPDFHCPDGYFQCRNRPLCIPKEWRCDHQPDCGDDDHSDEQNCSHH</sequence>
<dbReference type="Pfam" id="PF00057">
    <property type="entry name" value="Ldl_recept_a"/>
    <property type="match status" value="2"/>
</dbReference>
<dbReference type="GO" id="GO:0043235">
    <property type="term" value="C:receptor complex"/>
    <property type="evidence" value="ECO:0007669"/>
    <property type="project" value="TreeGrafter"/>
</dbReference>
<keyword evidence="2" id="KW-0812">Transmembrane</keyword>
<evidence type="ECO:0000256" key="4">
    <source>
        <dbReference type="ARBA" id="ARBA00022737"/>
    </source>
</evidence>
<dbReference type="InterPro" id="IPR051221">
    <property type="entry name" value="LDLR-related"/>
</dbReference>
<keyword evidence="9" id="KW-0325">Glycoprotein</keyword>
<dbReference type="Gene3D" id="2.120.10.30">
    <property type="entry name" value="TolB, C-terminal domain"/>
    <property type="match status" value="1"/>
</dbReference>
<evidence type="ECO:0000256" key="5">
    <source>
        <dbReference type="ARBA" id="ARBA00022989"/>
    </source>
</evidence>
<evidence type="ECO:0000256" key="2">
    <source>
        <dbReference type="ARBA" id="ARBA00022692"/>
    </source>
</evidence>
<dbReference type="CDD" id="cd00112">
    <property type="entry name" value="LDLa"/>
    <property type="match status" value="2"/>
</dbReference>
<reference evidence="12 13" key="1">
    <citation type="submission" date="2017-03" db="EMBL/GenBank/DDBJ databases">
        <title>Genome Survey of Euroglyphus maynei.</title>
        <authorList>
            <person name="Arlian L.G."/>
            <person name="Morgan M.S."/>
            <person name="Rider S.D."/>
        </authorList>
    </citation>
    <scope>NUCLEOTIDE SEQUENCE [LARGE SCALE GENOMIC DNA]</scope>
    <source>
        <strain evidence="12">Arlian Lab</strain>
        <tissue evidence="12">Whole body</tissue>
    </source>
</reference>
<dbReference type="Gene3D" id="4.10.400.10">
    <property type="entry name" value="Low-density Lipoprotein Receptor"/>
    <property type="match status" value="2"/>
</dbReference>
<dbReference type="FunFam" id="4.10.400.10:FF:000002">
    <property type="entry name" value="Low-density lipoprotein receptor-related protein 1"/>
    <property type="match status" value="1"/>
</dbReference>
<evidence type="ECO:0000256" key="7">
    <source>
        <dbReference type="ARBA" id="ARBA00023157"/>
    </source>
</evidence>
<evidence type="ECO:0000256" key="10">
    <source>
        <dbReference type="PROSITE-ProRule" id="PRU00124"/>
    </source>
</evidence>
<evidence type="ECO:0000256" key="6">
    <source>
        <dbReference type="ARBA" id="ARBA00023136"/>
    </source>
</evidence>
<organism evidence="12 13">
    <name type="scientific">Euroglyphus maynei</name>
    <name type="common">Mayne's house dust mite</name>
    <dbReference type="NCBI Taxonomy" id="6958"/>
    <lineage>
        <taxon>Eukaryota</taxon>
        <taxon>Metazoa</taxon>
        <taxon>Ecdysozoa</taxon>
        <taxon>Arthropoda</taxon>
        <taxon>Chelicerata</taxon>
        <taxon>Arachnida</taxon>
        <taxon>Acari</taxon>
        <taxon>Acariformes</taxon>
        <taxon>Sarcoptiformes</taxon>
        <taxon>Astigmata</taxon>
        <taxon>Psoroptidia</taxon>
        <taxon>Analgoidea</taxon>
        <taxon>Pyroglyphidae</taxon>
        <taxon>Pyroglyphinae</taxon>
        <taxon>Euroglyphus</taxon>
    </lineage>
</organism>
<dbReference type="PANTHER" id="PTHR22722:SF5">
    <property type="entry name" value="LOW-DENSITY LIPOPROTEIN RECEPTOR-RELATED PROTEIN 1B"/>
    <property type="match status" value="1"/>
</dbReference>
<dbReference type="SUPFAM" id="SSF63825">
    <property type="entry name" value="YWTD domain"/>
    <property type="match status" value="1"/>
</dbReference>
<dbReference type="InterPro" id="IPR011042">
    <property type="entry name" value="6-blade_b-propeller_TolB-like"/>
</dbReference>
<keyword evidence="3" id="KW-0732">Signal</keyword>
<dbReference type="InterPro" id="IPR036055">
    <property type="entry name" value="LDL_receptor-like_sf"/>
</dbReference>
<accession>A0A1Y3BV89</accession>
<protein>
    <submittedName>
        <fullName evidence="12">Uncharacterized protein</fullName>
    </submittedName>
</protein>
<dbReference type="AlphaFoldDB" id="A0A1Y3BV89"/>
<keyword evidence="4" id="KW-0677">Repeat</keyword>
<dbReference type="PRINTS" id="PR00261">
    <property type="entry name" value="LDLRECEPTOR"/>
</dbReference>
<evidence type="ECO:0000313" key="13">
    <source>
        <dbReference type="Proteomes" id="UP000194236"/>
    </source>
</evidence>
<feature type="region of interest" description="Disordered" evidence="11">
    <location>
        <begin position="229"/>
        <end position="265"/>
    </location>
</feature>
<evidence type="ECO:0000313" key="12">
    <source>
        <dbReference type="EMBL" id="OTF83085.1"/>
    </source>
</evidence>
<keyword evidence="8" id="KW-0675">Receptor</keyword>
<dbReference type="InterPro" id="IPR023415">
    <property type="entry name" value="LDLR_class-A_CS"/>
</dbReference>
<keyword evidence="7" id="KW-1015">Disulfide bond</keyword>
<name>A0A1Y3BV89_EURMA</name>
<gene>
    <name evidence="12" type="ORF">BLA29_002805</name>
</gene>
<dbReference type="PANTHER" id="PTHR22722">
    <property type="entry name" value="LOW-DENSITY LIPOPROTEIN RECEPTOR-RELATED PROTEIN 2-RELATED"/>
    <property type="match status" value="1"/>
</dbReference>
<dbReference type="InterPro" id="IPR002172">
    <property type="entry name" value="LDrepeatLR_classA_rpt"/>
</dbReference>
<dbReference type="SMART" id="SM00192">
    <property type="entry name" value="LDLa"/>
    <property type="match status" value="2"/>
</dbReference>
<comment type="caution">
    <text evidence="10">Lacks conserved residue(s) required for the propagation of feature annotation.</text>
</comment>
<dbReference type="Proteomes" id="UP000194236">
    <property type="component" value="Unassembled WGS sequence"/>
</dbReference>
<dbReference type="OrthoDB" id="6498718at2759"/>
<proteinExistence type="predicted"/>
<keyword evidence="13" id="KW-1185">Reference proteome</keyword>
<keyword evidence="6" id="KW-0472">Membrane</keyword>
<dbReference type="PROSITE" id="PS01209">
    <property type="entry name" value="LDLRA_1"/>
    <property type="match status" value="1"/>
</dbReference>
<dbReference type="EMBL" id="MUJZ01005237">
    <property type="protein sequence ID" value="OTF83085.1"/>
    <property type="molecule type" value="Genomic_DNA"/>
</dbReference>
<dbReference type="GO" id="GO:0005041">
    <property type="term" value="F:low-density lipoprotein particle receptor activity"/>
    <property type="evidence" value="ECO:0007669"/>
    <property type="project" value="TreeGrafter"/>
</dbReference>
<keyword evidence="5" id="KW-1133">Transmembrane helix</keyword>
<evidence type="ECO:0000256" key="3">
    <source>
        <dbReference type="ARBA" id="ARBA00022729"/>
    </source>
</evidence>
<comment type="subcellular location">
    <subcellularLocation>
        <location evidence="1">Membrane</location>
        <topology evidence="1">Single-pass membrane protein</topology>
    </subcellularLocation>
</comment>
<evidence type="ECO:0000256" key="1">
    <source>
        <dbReference type="ARBA" id="ARBA00004167"/>
    </source>
</evidence>
<feature type="compositionally biased region" description="Basic and acidic residues" evidence="11">
    <location>
        <begin position="241"/>
        <end position="265"/>
    </location>
</feature>
<evidence type="ECO:0000256" key="9">
    <source>
        <dbReference type="ARBA" id="ARBA00023180"/>
    </source>
</evidence>